<dbReference type="AlphaFoldDB" id="A0A286UV28"/>
<dbReference type="Proteomes" id="UP000217199">
    <property type="component" value="Unassembled WGS sequence"/>
</dbReference>
<evidence type="ECO:0000256" key="3">
    <source>
        <dbReference type="PROSITE-ProRule" id="PRU00221"/>
    </source>
</evidence>
<evidence type="ECO:0000256" key="4">
    <source>
        <dbReference type="SAM" id="MobiDB-lite"/>
    </source>
</evidence>
<feature type="compositionally biased region" description="Polar residues" evidence="4">
    <location>
        <begin position="237"/>
        <end position="249"/>
    </location>
</feature>
<gene>
    <name evidence="5" type="ORF">PNOK_0052800</name>
</gene>
<dbReference type="InterPro" id="IPR015943">
    <property type="entry name" value="WD40/YVTN_repeat-like_dom_sf"/>
</dbReference>
<evidence type="ECO:0000256" key="2">
    <source>
        <dbReference type="ARBA" id="ARBA00022737"/>
    </source>
</evidence>
<sequence length="985" mass="108830">MSPSLTSKMDETTHIPLETALGVKGRVRLRPYGNVKHPHFVLRQVGEEEYEDTLGRKQRRAIFSFFAHKLINVKPGKELFMCVHPFGDELQERVVTVEADISDGGEVDKDERVDKGPDNSCLQREQTLPPKLRKLLGRKSSLQFNSGNQKDTPHSSKVSVGVQVDVMTSSEDLPIYNETIPSAPVYETQMESSTDSGQLQTDQRNILSHSAEEKASSCKYGSLYKDKKSEGLEVHVSNNQTEMPPQRSLSPMEIESASSSPEYSPARLVLDLPDFDNSTSIRSQEQLTAHDSLFPERALPCSNSLAFQMKTEPEEIALPPSPSLHSQSASSTSTPPHIVSSFKYREPTFVPAANPHSFFSSSLSDSVRGPKVTEGVLYKADTSEETEIRNFNNIGQANNDTLLERKEQIEQASVFHHAISPKRDLSQSTSVPATLSSPSLSENRYSILTHNSNSPIHLSSSQIELDSSHSPDGTTSNQNFASSSFKPQQYHAPPPRNRKKRKRSAKMPATDAFLPELDQGKAEPAFIPPEKRWKSYPTNNTEMREVYPLSSTSLASTSSFDIKPGPRSTSLLNLAPQVSSAPPFSGWLEPMSVNPDSGDEIRSLLPSEPSYAPGSSQVKMQPSKVFSSPTSTERVAPRSVPEKPTKESSYMKLPSLGSAFITFNGLGRESGVNSIVYNMAGDLFAVVCRDSTVRIWSNSARNEVAKLVHNSSVKSVVWLEDDTYSPHVQPAAIASLGTNGIVNLWTLTTGNVWDWSKLFDTGDEKPSCLAYYRGVLAVSNPRRGIKLWKLDDRSRVWRSFDRSITRRDVVSIKFANGGNELLCAGVDGSVCHVILPDLRVRPIITFKTKVFHIAVDATQSSALISRACGRAHLVNINRERDARSGGTIVQDYIPREAEQNYGERVSNPFGAIFASTGDLVVYGTISGRILVWDRVRGCVTYELVLGQDVTVQAVASYDGSHGEQFLVSCTRQGVLTWWELPIRLY</sequence>
<keyword evidence="1 3" id="KW-0853">WD repeat</keyword>
<evidence type="ECO:0000256" key="1">
    <source>
        <dbReference type="ARBA" id="ARBA00022574"/>
    </source>
</evidence>
<feature type="region of interest" description="Disordered" evidence="4">
    <location>
        <begin position="237"/>
        <end position="262"/>
    </location>
</feature>
<feature type="repeat" description="WD" evidence="3">
    <location>
        <begin position="665"/>
        <end position="706"/>
    </location>
</feature>
<keyword evidence="2" id="KW-0677">Repeat</keyword>
<dbReference type="InParanoid" id="A0A286UV28"/>
<feature type="compositionally biased region" description="Polar residues" evidence="4">
    <location>
        <begin position="613"/>
        <end position="633"/>
    </location>
</feature>
<dbReference type="STRING" id="2282107.A0A286UV28"/>
<feature type="region of interest" description="Disordered" evidence="4">
    <location>
        <begin position="101"/>
        <end position="123"/>
    </location>
</feature>
<feature type="compositionally biased region" description="Polar residues" evidence="4">
    <location>
        <begin position="459"/>
        <end position="487"/>
    </location>
</feature>
<comment type="caution">
    <text evidence="5">The sequence shown here is derived from an EMBL/GenBank/DDBJ whole genome shotgun (WGS) entry which is preliminary data.</text>
</comment>
<name>A0A286UV28_9AGAM</name>
<keyword evidence="6" id="KW-1185">Reference proteome</keyword>
<feature type="region of interest" description="Disordered" evidence="4">
    <location>
        <begin position="595"/>
        <end position="649"/>
    </location>
</feature>
<dbReference type="SMART" id="SM00320">
    <property type="entry name" value="WD40"/>
    <property type="match status" value="5"/>
</dbReference>
<dbReference type="SUPFAM" id="SSF50978">
    <property type="entry name" value="WD40 repeat-like"/>
    <property type="match status" value="1"/>
</dbReference>
<reference evidence="5 6" key="1">
    <citation type="journal article" date="2017" name="Mol. Ecol.">
        <title>Comparative and population genomic landscape of Phellinus noxius: A hypervariable fungus causing root rot in trees.</title>
        <authorList>
            <person name="Chung C.L."/>
            <person name="Lee T.J."/>
            <person name="Akiba M."/>
            <person name="Lee H.H."/>
            <person name="Kuo T.H."/>
            <person name="Liu D."/>
            <person name="Ke H.M."/>
            <person name="Yokoi T."/>
            <person name="Roa M.B."/>
            <person name="Lu M.J."/>
            <person name="Chang Y.Y."/>
            <person name="Ann P.J."/>
            <person name="Tsai J.N."/>
            <person name="Chen C.Y."/>
            <person name="Tzean S.S."/>
            <person name="Ota Y."/>
            <person name="Hattori T."/>
            <person name="Sahashi N."/>
            <person name="Liou R.F."/>
            <person name="Kikuchi T."/>
            <person name="Tsai I.J."/>
        </authorList>
    </citation>
    <scope>NUCLEOTIDE SEQUENCE [LARGE SCALE GENOMIC DNA]</scope>
    <source>
        <strain evidence="5 6">FFPRI411160</strain>
    </source>
</reference>
<proteinExistence type="predicted"/>
<dbReference type="Gene3D" id="2.130.10.10">
    <property type="entry name" value="YVTN repeat-like/Quinoprotein amine dehydrogenase"/>
    <property type="match status" value="2"/>
</dbReference>
<evidence type="ECO:0000313" key="6">
    <source>
        <dbReference type="Proteomes" id="UP000217199"/>
    </source>
</evidence>
<protein>
    <submittedName>
        <fullName evidence="5">Uncharacterized protein</fullName>
    </submittedName>
</protein>
<dbReference type="EMBL" id="NBII01000001">
    <property type="protein sequence ID" value="PAV23460.1"/>
    <property type="molecule type" value="Genomic_DNA"/>
</dbReference>
<accession>A0A286UV28</accession>
<feature type="region of interest" description="Disordered" evidence="4">
    <location>
        <begin position="459"/>
        <end position="516"/>
    </location>
</feature>
<evidence type="ECO:0000313" key="5">
    <source>
        <dbReference type="EMBL" id="PAV23460.1"/>
    </source>
</evidence>
<feature type="compositionally biased region" description="Basic and acidic residues" evidence="4">
    <location>
        <begin position="106"/>
        <end position="117"/>
    </location>
</feature>
<feature type="compositionally biased region" description="Basic residues" evidence="4">
    <location>
        <begin position="496"/>
        <end position="505"/>
    </location>
</feature>
<dbReference type="OrthoDB" id="3236053at2759"/>
<dbReference type="PANTHER" id="PTHR22847:SF637">
    <property type="entry name" value="WD REPEAT DOMAIN 5B"/>
    <property type="match status" value="1"/>
</dbReference>
<feature type="region of interest" description="Disordered" evidence="4">
    <location>
        <begin position="420"/>
        <end position="440"/>
    </location>
</feature>
<dbReference type="InterPro" id="IPR036322">
    <property type="entry name" value="WD40_repeat_dom_sf"/>
</dbReference>
<feature type="compositionally biased region" description="Polar residues" evidence="4">
    <location>
        <begin position="426"/>
        <end position="440"/>
    </location>
</feature>
<dbReference type="GO" id="GO:1990234">
    <property type="term" value="C:transferase complex"/>
    <property type="evidence" value="ECO:0007669"/>
    <property type="project" value="UniProtKB-ARBA"/>
</dbReference>
<organism evidence="5 6">
    <name type="scientific">Pyrrhoderma noxium</name>
    <dbReference type="NCBI Taxonomy" id="2282107"/>
    <lineage>
        <taxon>Eukaryota</taxon>
        <taxon>Fungi</taxon>
        <taxon>Dikarya</taxon>
        <taxon>Basidiomycota</taxon>
        <taxon>Agaricomycotina</taxon>
        <taxon>Agaricomycetes</taxon>
        <taxon>Hymenochaetales</taxon>
        <taxon>Hymenochaetaceae</taxon>
        <taxon>Pyrrhoderma</taxon>
    </lineage>
</organism>
<dbReference type="PROSITE" id="PS50082">
    <property type="entry name" value="WD_REPEATS_2"/>
    <property type="match status" value="1"/>
</dbReference>
<dbReference type="PANTHER" id="PTHR22847">
    <property type="entry name" value="WD40 REPEAT PROTEIN"/>
    <property type="match status" value="1"/>
</dbReference>
<dbReference type="InterPro" id="IPR001680">
    <property type="entry name" value="WD40_rpt"/>
</dbReference>